<dbReference type="OrthoDB" id="371683at2759"/>
<name>V7PCY1_PLAYE</name>
<dbReference type="Proteomes" id="UP000018538">
    <property type="component" value="Unassembled WGS sequence"/>
</dbReference>
<protein>
    <submittedName>
        <fullName evidence="1">Uncharacterized protein</fullName>
    </submittedName>
</protein>
<reference evidence="1 2" key="1">
    <citation type="submission" date="2013-11" db="EMBL/GenBank/DDBJ databases">
        <title>The Genome Sequence of Plasmodium yoelii 17X.</title>
        <authorList>
            <consortium name="The Broad Institute Genomics Platform"/>
            <consortium name="The Broad Institute Genome Sequencing Center for Infectious Disease"/>
            <person name="Neafsey D."/>
            <person name="Adams J."/>
            <person name="Walker B."/>
            <person name="Young S.K."/>
            <person name="Zeng Q."/>
            <person name="Gargeya S."/>
            <person name="Fitzgerald M."/>
            <person name="Haas B."/>
            <person name="Abouelleil A."/>
            <person name="Alvarado L."/>
            <person name="Chapman S.B."/>
            <person name="Gainer-Dewar J."/>
            <person name="Goldberg J."/>
            <person name="Griggs A."/>
            <person name="Gujja S."/>
            <person name="Hansen M."/>
            <person name="Howarth C."/>
            <person name="Imamovic A."/>
            <person name="Ireland A."/>
            <person name="Larimer J."/>
            <person name="McCowan C."/>
            <person name="Murphy C."/>
            <person name="Pearson M."/>
            <person name="Poon T.W."/>
            <person name="Priest M."/>
            <person name="Roberts A."/>
            <person name="Saif S."/>
            <person name="Shea T."/>
            <person name="Sykes S."/>
            <person name="Wortman J."/>
            <person name="Nusbaum C."/>
            <person name="Birren B."/>
        </authorList>
    </citation>
    <scope>NUCLEOTIDE SEQUENCE [LARGE SCALE GENOMIC DNA]</scope>
    <source>
        <strain evidence="1 2">17X</strain>
    </source>
</reference>
<dbReference type="EMBL" id="KI635811">
    <property type="protein sequence ID" value="ETB56870.1"/>
    <property type="molecule type" value="Genomic_DNA"/>
</dbReference>
<gene>
    <name evidence="1" type="ORF">YYC_05237</name>
</gene>
<keyword evidence="2" id="KW-1185">Reference proteome</keyword>
<accession>V7PCY1</accession>
<organism evidence="1 2">
    <name type="scientific">Plasmodium yoelii 17X</name>
    <dbReference type="NCBI Taxonomy" id="1323249"/>
    <lineage>
        <taxon>Eukaryota</taxon>
        <taxon>Sar</taxon>
        <taxon>Alveolata</taxon>
        <taxon>Apicomplexa</taxon>
        <taxon>Aconoidasida</taxon>
        <taxon>Haemosporida</taxon>
        <taxon>Plasmodiidae</taxon>
        <taxon>Plasmodium</taxon>
        <taxon>Plasmodium (Vinckeia)</taxon>
    </lineage>
</organism>
<evidence type="ECO:0000313" key="2">
    <source>
        <dbReference type="Proteomes" id="UP000018538"/>
    </source>
</evidence>
<sequence>MTENEQVEIIERKEELVDEIYIQNEIDKLNIDELIKPKQNHALKKVIQTDRNIVMSLDDKISKLQKSCQYGKQVSRIIKFKAESLSTISLKEKLKLILDTFVDMFSEDNETNSEFQLNDDDNSFINNNNVVKPTISFIKISKYFSINTLPFCSLNYDTIPLNLFISDENNFTIETNKKKNYTRTKQSNNSYKKLKDYTYDNGPEVKLETYEQSMKLKYKLNQLEKIQKNVKFFNFIIDCDPINGFNETTFRLFLVTLLVSKGHVEFYKNTDDILCIKSCETLDPNNENDDKGHKNDDDITHTVEGELKKKKKKNQALLTSWSYNKWEELVNQINKES</sequence>
<proteinExistence type="predicted"/>
<dbReference type="AlphaFoldDB" id="V7PCY1"/>
<evidence type="ECO:0000313" key="1">
    <source>
        <dbReference type="EMBL" id="ETB56870.1"/>
    </source>
</evidence>